<feature type="repeat" description="TPR" evidence="3">
    <location>
        <begin position="2510"/>
        <end position="2543"/>
    </location>
</feature>
<evidence type="ECO:0000256" key="2">
    <source>
        <dbReference type="ARBA" id="ARBA00022803"/>
    </source>
</evidence>
<dbReference type="Proteomes" id="UP001054902">
    <property type="component" value="Unassembled WGS sequence"/>
</dbReference>
<evidence type="ECO:0000256" key="5">
    <source>
        <dbReference type="SAM" id="MobiDB-lite"/>
    </source>
</evidence>
<dbReference type="Pfam" id="PF13432">
    <property type="entry name" value="TPR_16"/>
    <property type="match status" value="1"/>
</dbReference>
<dbReference type="PANTHER" id="PTHR45641">
    <property type="entry name" value="TETRATRICOPEPTIDE REPEAT PROTEIN (AFU_ORTHOLOGUE AFUA_6G03870)"/>
    <property type="match status" value="1"/>
</dbReference>
<feature type="compositionally biased region" description="Polar residues" evidence="5">
    <location>
        <begin position="157"/>
        <end position="167"/>
    </location>
</feature>
<comment type="caution">
    <text evidence="6">The sequence shown here is derived from an EMBL/GenBank/DDBJ whole genome shotgun (WGS) entry which is preliminary data.</text>
</comment>
<feature type="repeat" description="TPR" evidence="3">
    <location>
        <begin position="1706"/>
        <end position="1739"/>
    </location>
</feature>
<dbReference type="Pfam" id="PF13424">
    <property type="entry name" value="TPR_12"/>
    <property type="match status" value="10"/>
</dbReference>
<evidence type="ECO:0000256" key="1">
    <source>
        <dbReference type="ARBA" id="ARBA00022737"/>
    </source>
</evidence>
<dbReference type="EMBL" id="BLLK01000022">
    <property type="protein sequence ID" value="GFH46818.1"/>
    <property type="molecule type" value="Genomic_DNA"/>
</dbReference>
<keyword evidence="7" id="KW-1185">Reference proteome</keyword>
<dbReference type="Pfam" id="PF13374">
    <property type="entry name" value="TPR_10"/>
    <property type="match status" value="1"/>
</dbReference>
<proteinExistence type="predicted"/>
<sequence length="2572" mass="294334">MEWFDYESLHELDDRKSDTSSREKKEEHIDLKINEQDSETDVQVETEKKRLDIEEDIYDVLDSVLQDVEDKSYHSVTPSLEDDFKSDKSLKSMKSEKSQYSNHSGKSLQSLSEQLDKINLEGNKAQPANDEKSISATSWFTWRRPKKAIVDNVANEEGTSNGSVENEGSTDDQAGVNIEKNENGCNEKIDNLNLDDMIQDSDDDIDFTDENIDNTNSMEEEWTKYENSNEDDLDIDANGNITNTQVENPNQPLFDIIEQGFESIDPFYCRGMSRELRAIEVKLCFATFIEVFSTPPPTAQATKYNHDIDANLREERLRNQKYDTSKKRKWFWKSSRDDKEEESDTDQNLDCDEDGVYQYEIVPLQIVHNVWVEILSHVGIRLSSLNKNKQNDALSYLKDTLVQVGLLDFNIIDLNDGSQSSAIEKLKWEYVAAHHAINGEYGKHLKDRYPKIAKCLNTNHLHLFQVASNINNELEISMRDYCVGMLIYTLTKAHDFERVQRLLCDEEFIRHRIEHFGILEGATVQCSDIEHLVSTFQKEHNSSETVCGDLVEFLVKAHDIVKAYIVEKIAKDSSGYDYNDFEEIGKSFHILGTSLISLGQDDNGLSYLLEAEHFKRKGGNPLDPAVGSVTLSDTLHCLGIVHGNLGDLDKTLANMKQALLIRRELLGNEDLRIAETCHKMGATLCEVGKFDDAAKLIDEALRIRKDNLPEGHIAIAEAEEWMGNVFREKGKYVEALQFYQSSLDSKMKLFGGIHEEVGTAVYTLAITLDGAGKYVEAITNFKEALKIQNELYGRSVVLAETYLCLGNSYQEIGEYNNALEQFKESISIREDLLTGRRIYIDMNFITDIKTPSEEMTHQISKLIECYEAFFPLYKKLHNSEDDVQEVEYLKKMGEYYLYILDFNRAMGRFQKALDISSKLEENTYLQEQIARIHIILGEYDEAKVILIQCLTNLKQRHGNESPILVSTLFHLGIALYHLQQHKNGLKILETAINNSDESIDEELLAHTHYWIGQEFSVLEEHQKAVDAFLKALQKYRKLSHLLDASIIIKCIHCIGNNQFKMHQNEEALKSYNNAIKFAENKKDFDVQNCESFADVVKSAGSLYAQSKNYEQAKILLEKGLKCIPRGSNVKTAEMLHSLGDVNAAQGKLIEAKEMYVSAYNLFKQALGDRHAKTISTAFDLAKLLDRKKDFDSSFEYFEICLIAEEARNGKNHIAVGNVLFYIGQNYYERCLYDEALYALEKALAIRKKELKSDHVDNASTLYKLGLCYITRDKTDKAILCYREALRVWKCNDKKDDASEVSFHLAGLYEEQQQNALAANCYSECIELQPTSTRVPQIHFRLGCLYDSLQKYEEAISHYSQYLDQIDDEDSKDDNYFKVVMALATLFGKQKKYEEALDKYEELIEFFEVTDTNQNELSEVYEQVGRVNILIGDKDAALDFLQASLSIRKTLEKTDRNFIVTAETLVLLADVLSSIEDFDAAINNLLEALFIFKMKKKHVERLKTNLKLADLYQKIEKLEEAKETYTDALEIQKDLQQVPDIAEANIYFKFASLLLTMTEDKESLSMFQKALVIYSKQASGSIDHVMTLQRIGEIQMQNMKLSDALDALQQAIDSWPNQHQEDAADCNRNVGVIHFGEGRYKEAIPYLNEAIKIYHEHDVLDERFSSSLHLLSVSLLNSDDIDKAKKFISDALVHRKRLNGQKSLEYAQSLLCLGELEFKQGNFSEALSNLKASLNILKTNPDEVALDILKNQEILSRIYWNKKDYTLCTKLVDASIFVCMETCPEEFERLSFLHLLRGKLFVVQGKKDNAYDQFKRSLAILKENGKEKEAVVEVLQEIACVLFEQNQYKSSLTYYQEAMRIMNYLGKPDLAAKLQLQVSICFVRLAKYEDAMRSLKDLKTYYADSFGHDSVDDRQSEMTKISFYLGQSWEGLLKNEEAREAYLEAIGSYSHVLAPSISDKEIFASSQFQLGRLMMKDEKEINRALEFLKGSFHIRKEILDGQSEDMAEALLWLSKVSILAKPENKENVKEMLKEAESIFGRCGRYDQQAACLSELGTIELLLNNLERSFSYLKKAWSIYMTHKLEHDTVAGNILYGLGFIQNQKLNVSKAIELLKLSLKLRIKHDGKNSLPVGKTCEQLGSCLMAIGQHEDSLKLYVTCLEIYKNEFGGESIDCARVMQDIATLYSYKQQYDLALIQLNGTLDFMEKNYGPNSEHVATVLLRMGQVHDMRVDNEEAMECVTKALEIRIKLYSKEDERVAETYVICGRLLEDWGDIEEAMNCFQNALNIFQLKKGVEDKKVAEIHDQIAGIYVEQGNYDAAVNSYNEALSIYQVQLGQRSSEVGHTLRNLGAIFDAKEDYEKSYQYYMDALKILRQSLGDNDLSVSLVLHNIGVNLARRKKYRKAIDLCTVALRIRKSQLPNDHLEIADTLKTLAQIFDDCNKDDQALKFYLEALSIYKTNFGIESVDVAHTLKHIGCIEIRVNDLDNAIQHLLESLDIFKMKQGEKSVDIADILHHLGRIFGKKAEYQRSLEYFQECLSLRESLLSPDDRNITDTRRFVDAIRKKVETLAKQG</sequence>
<keyword evidence="2 3" id="KW-0802">TPR repeat</keyword>
<feature type="coiled-coil region" evidence="4">
    <location>
        <begin position="1500"/>
        <end position="1537"/>
    </location>
</feature>
<feature type="repeat" description="TPR" evidence="3">
    <location>
        <begin position="799"/>
        <end position="832"/>
    </location>
</feature>
<feature type="repeat" description="TPR" evidence="3">
    <location>
        <begin position="1216"/>
        <end position="1249"/>
    </location>
</feature>
<dbReference type="Gene3D" id="1.25.40.10">
    <property type="entry name" value="Tetratricopeptide repeat domain"/>
    <property type="match status" value="14"/>
</dbReference>
<feature type="repeat" description="TPR" evidence="3">
    <location>
        <begin position="1623"/>
        <end position="1656"/>
    </location>
</feature>
<dbReference type="PROSITE" id="PS50293">
    <property type="entry name" value="TPR_REGION"/>
    <property type="match status" value="1"/>
</dbReference>
<feature type="repeat" description="TPR" evidence="3">
    <location>
        <begin position="1258"/>
        <end position="1291"/>
    </location>
</feature>
<feature type="repeat" description="TPR" evidence="3">
    <location>
        <begin position="1501"/>
        <end position="1534"/>
    </location>
</feature>
<evidence type="ECO:0000256" key="4">
    <source>
        <dbReference type="SAM" id="Coils"/>
    </source>
</evidence>
<name>A0AAD3H1M6_9STRA</name>
<feature type="repeat" description="TPR" evidence="3">
    <location>
        <begin position="2300"/>
        <end position="2333"/>
    </location>
</feature>
<reference evidence="6 7" key="1">
    <citation type="journal article" date="2021" name="Sci. Rep.">
        <title>The genome of the diatom Chaetoceros tenuissimus carries an ancient integrated fragment of an extant virus.</title>
        <authorList>
            <person name="Hongo Y."/>
            <person name="Kimura K."/>
            <person name="Takaki Y."/>
            <person name="Yoshida Y."/>
            <person name="Baba S."/>
            <person name="Kobayashi G."/>
            <person name="Nagasaki K."/>
            <person name="Hano T."/>
            <person name="Tomaru Y."/>
        </authorList>
    </citation>
    <scope>NUCLEOTIDE SEQUENCE [LARGE SCALE GENOMIC DNA]</scope>
    <source>
        <strain evidence="6 7">NIES-3715</strain>
    </source>
</reference>
<dbReference type="InterPro" id="IPR011990">
    <property type="entry name" value="TPR-like_helical_dom_sf"/>
</dbReference>
<feature type="repeat" description="TPR" evidence="3">
    <location>
        <begin position="886"/>
        <end position="919"/>
    </location>
</feature>
<dbReference type="Pfam" id="PF13181">
    <property type="entry name" value="TPR_8"/>
    <property type="match status" value="1"/>
</dbReference>
<feature type="compositionally biased region" description="Basic and acidic residues" evidence="5">
    <location>
        <begin position="82"/>
        <end position="97"/>
    </location>
</feature>
<keyword evidence="4" id="KW-0175">Coiled coil</keyword>
<feature type="repeat" description="TPR" evidence="3">
    <location>
        <begin position="1335"/>
        <end position="1368"/>
    </location>
</feature>
<feature type="repeat" description="TPR" evidence="3">
    <location>
        <begin position="674"/>
        <end position="707"/>
    </location>
</feature>
<feature type="region of interest" description="Disordered" evidence="5">
    <location>
        <begin position="157"/>
        <end position="178"/>
    </location>
</feature>
<feature type="repeat" description="TPR" evidence="3">
    <location>
        <begin position="2342"/>
        <end position="2375"/>
    </location>
</feature>
<dbReference type="InterPro" id="IPR019734">
    <property type="entry name" value="TPR_rpt"/>
</dbReference>
<feature type="coiled-coil region" evidence="4">
    <location>
        <begin position="1348"/>
        <end position="1409"/>
    </location>
</feature>
<evidence type="ECO:0000256" key="3">
    <source>
        <dbReference type="PROSITE-ProRule" id="PRU00339"/>
    </source>
</evidence>
<gene>
    <name evidence="6" type="ORF">CTEN210_03292</name>
</gene>
<feature type="region of interest" description="Disordered" evidence="5">
    <location>
        <begin position="71"/>
        <end position="132"/>
    </location>
</feature>
<evidence type="ECO:0000313" key="6">
    <source>
        <dbReference type="EMBL" id="GFH46818.1"/>
    </source>
</evidence>
<feature type="coiled-coil region" evidence="4">
    <location>
        <begin position="1018"/>
        <end position="1081"/>
    </location>
</feature>
<protein>
    <submittedName>
        <fullName evidence="6">Uncharacterized protein</fullName>
    </submittedName>
</protein>
<organism evidence="6 7">
    <name type="scientific">Chaetoceros tenuissimus</name>
    <dbReference type="NCBI Taxonomy" id="426638"/>
    <lineage>
        <taxon>Eukaryota</taxon>
        <taxon>Sar</taxon>
        <taxon>Stramenopiles</taxon>
        <taxon>Ochrophyta</taxon>
        <taxon>Bacillariophyta</taxon>
        <taxon>Coscinodiscophyceae</taxon>
        <taxon>Chaetocerotophycidae</taxon>
        <taxon>Chaetocerotales</taxon>
        <taxon>Chaetocerotaceae</taxon>
        <taxon>Chaetoceros</taxon>
    </lineage>
</organism>
<feature type="compositionally biased region" description="Polar residues" evidence="5">
    <location>
        <begin position="98"/>
        <end position="113"/>
    </location>
</feature>
<dbReference type="PROSITE" id="PS50005">
    <property type="entry name" value="TPR"/>
    <property type="match status" value="12"/>
</dbReference>
<feature type="compositionally biased region" description="Basic and acidic residues" evidence="5">
    <location>
        <begin position="7"/>
        <end position="35"/>
    </location>
</feature>
<keyword evidence="1" id="KW-0677">Repeat</keyword>
<evidence type="ECO:0000313" key="7">
    <source>
        <dbReference type="Proteomes" id="UP001054902"/>
    </source>
</evidence>
<dbReference type="PANTHER" id="PTHR45641:SF19">
    <property type="entry name" value="NEPHROCYSTIN-3"/>
    <property type="match status" value="1"/>
</dbReference>
<accession>A0AAD3H1M6</accession>
<dbReference type="SMART" id="SM00028">
    <property type="entry name" value="TPR"/>
    <property type="match status" value="41"/>
</dbReference>
<feature type="region of interest" description="Disordered" evidence="5">
    <location>
        <begin position="1"/>
        <end position="44"/>
    </location>
</feature>
<dbReference type="SUPFAM" id="SSF48452">
    <property type="entry name" value="TPR-like"/>
    <property type="match status" value="12"/>
</dbReference>